<evidence type="ECO:0000313" key="2">
    <source>
        <dbReference type="EMBL" id="GLQ22405.1"/>
    </source>
</evidence>
<dbReference type="EMBL" id="BSNK01000001">
    <property type="protein sequence ID" value="GLQ22405.1"/>
    <property type="molecule type" value="Genomic_DNA"/>
</dbReference>
<feature type="signal peptide" evidence="1">
    <location>
        <begin position="1"/>
        <end position="18"/>
    </location>
</feature>
<dbReference type="RefSeq" id="WP_284386743.1">
    <property type="nucleotide sequence ID" value="NZ_BSNK01000001.1"/>
</dbReference>
<keyword evidence="1" id="KW-0732">Signal</keyword>
<dbReference type="Proteomes" id="UP001161391">
    <property type="component" value="Unassembled WGS sequence"/>
</dbReference>
<evidence type="ECO:0008006" key="4">
    <source>
        <dbReference type="Google" id="ProtNLM"/>
    </source>
</evidence>
<name>A0ABQ5V5P3_9PROT</name>
<keyword evidence="3" id="KW-1185">Reference proteome</keyword>
<evidence type="ECO:0000256" key="1">
    <source>
        <dbReference type="SAM" id="SignalP"/>
    </source>
</evidence>
<reference evidence="2" key="2">
    <citation type="submission" date="2023-01" db="EMBL/GenBank/DDBJ databases">
        <title>Draft genome sequence of Algimonas ampicilliniresistens strain NBRC 108219.</title>
        <authorList>
            <person name="Sun Q."/>
            <person name="Mori K."/>
        </authorList>
    </citation>
    <scope>NUCLEOTIDE SEQUENCE</scope>
    <source>
        <strain evidence="2">NBRC 108219</strain>
    </source>
</reference>
<comment type="caution">
    <text evidence="2">The sequence shown here is derived from an EMBL/GenBank/DDBJ whole genome shotgun (WGS) entry which is preliminary data.</text>
</comment>
<sequence length="67" mass="6791">MKKLIIVSVFAVALSACVTTKSKTPPPDADAVCAVKNEDGSCACKKLDENGQCIEGGGPIIIRGGNG</sequence>
<gene>
    <name evidence="2" type="ORF">GCM10007853_02790</name>
</gene>
<evidence type="ECO:0000313" key="3">
    <source>
        <dbReference type="Proteomes" id="UP001161391"/>
    </source>
</evidence>
<organism evidence="2 3">
    <name type="scientific">Algimonas ampicilliniresistens</name>
    <dbReference type="NCBI Taxonomy" id="1298735"/>
    <lineage>
        <taxon>Bacteria</taxon>
        <taxon>Pseudomonadati</taxon>
        <taxon>Pseudomonadota</taxon>
        <taxon>Alphaproteobacteria</taxon>
        <taxon>Maricaulales</taxon>
        <taxon>Robiginitomaculaceae</taxon>
        <taxon>Algimonas</taxon>
    </lineage>
</organism>
<accession>A0ABQ5V5P3</accession>
<protein>
    <recommendedName>
        <fullName evidence="4">Lipoprotein</fullName>
    </recommendedName>
</protein>
<reference evidence="2" key="1">
    <citation type="journal article" date="2014" name="Int. J. Syst. Evol. Microbiol.">
        <title>Complete genome of a new Firmicutes species belonging to the dominant human colonic microbiota ('Ruminococcus bicirculans') reveals two chromosomes and a selective capacity to utilize plant glucans.</title>
        <authorList>
            <consortium name="NISC Comparative Sequencing Program"/>
            <person name="Wegmann U."/>
            <person name="Louis P."/>
            <person name="Goesmann A."/>
            <person name="Henrissat B."/>
            <person name="Duncan S.H."/>
            <person name="Flint H.J."/>
        </authorList>
    </citation>
    <scope>NUCLEOTIDE SEQUENCE</scope>
    <source>
        <strain evidence="2">NBRC 108219</strain>
    </source>
</reference>
<proteinExistence type="predicted"/>
<dbReference type="PROSITE" id="PS51257">
    <property type="entry name" value="PROKAR_LIPOPROTEIN"/>
    <property type="match status" value="1"/>
</dbReference>
<feature type="chain" id="PRO_5047165844" description="Lipoprotein" evidence="1">
    <location>
        <begin position="19"/>
        <end position="67"/>
    </location>
</feature>